<dbReference type="MEROPS" id="M04.023"/>
<evidence type="ECO:0000256" key="6">
    <source>
        <dbReference type="ARBA" id="ARBA00023049"/>
    </source>
</evidence>
<keyword evidence="5 8" id="KW-0862">Zinc</keyword>
<name>A0A0A0JVM6_9MICO</name>
<dbReference type="AlphaFoldDB" id="A0A0A0JVM6"/>
<feature type="region of interest" description="Disordered" evidence="9">
    <location>
        <begin position="60"/>
        <end position="109"/>
    </location>
</feature>
<comment type="similarity">
    <text evidence="1 8">Belongs to the peptidase M4 family.</text>
</comment>
<evidence type="ECO:0000256" key="8">
    <source>
        <dbReference type="RuleBase" id="RU366073"/>
    </source>
</evidence>
<feature type="compositionally biased region" description="Basic and acidic residues" evidence="9">
    <location>
        <begin position="60"/>
        <end position="72"/>
    </location>
</feature>
<dbReference type="eggNOG" id="COG3227">
    <property type="taxonomic scope" value="Bacteria"/>
</dbReference>
<dbReference type="InterPro" id="IPR052759">
    <property type="entry name" value="Metalloprotease_M4"/>
</dbReference>
<keyword evidence="2 8" id="KW-0645">Protease</keyword>
<protein>
    <recommendedName>
        <fullName evidence="8">Neutral metalloproteinase</fullName>
        <ecNumber evidence="8">3.4.24.-</ecNumber>
    </recommendedName>
</protein>
<dbReference type="CDD" id="cd09597">
    <property type="entry name" value="M4_TLP"/>
    <property type="match status" value="1"/>
</dbReference>
<evidence type="ECO:0000259" key="11">
    <source>
        <dbReference type="Pfam" id="PF02868"/>
    </source>
</evidence>
<dbReference type="Pfam" id="PF02868">
    <property type="entry name" value="Peptidase_M4_C"/>
    <property type="match status" value="1"/>
</dbReference>
<dbReference type="GO" id="GO:0046872">
    <property type="term" value="F:metal ion binding"/>
    <property type="evidence" value="ECO:0007669"/>
    <property type="project" value="UniProtKB-UniRule"/>
</dbReference>
<keyword evidence="13" id="KW-1185">Reference proteome</keyword>
<feature type="active site" evidence="7">
    <location>
        <position position="188"/>
    </location>
</feature>
<evidence type="ECO:0000256" key="9">
    <source>
        <dbReference type="SAM" id="MobiDB-lite"/>
    </source>
</evidence>
<evidence type="ECO:0000256" key="4">
    <source>
        <dbReference type="ARBA" id="ARBA00022801"/>
    </source>
</evidence>
<comment type="function">
    <text evidence="8">Extracellular zinc metalloprotease.</text>
</comment>
<dbReference type="GO" id="GO:0004222">
    <property type="term" value="F:metalloendopeptidase activity"/>
    <property type="evidence" value="ECO:0007669"/>
    <property type="project" value="UniProtKB-UniRule"/>
</dbReference>
<dbReference type="InterPro" id="IPR013856">
    <property type="entry name" value="Peptidase_M4_domain"/>
</dbReference>
<keyword evidence="6 8" id="KW-0482">Metalloprotease</keyword>
<evidence type="ECO:0000256" key="2">
    <source>
        <dbReference type="ARBA" id="ARBA00022670"/>
    </source>
</evidence>
<dbReference type="InterPro" id="IPR001570">
    <property type="entry name" value="Peptidase_M4_C_domain"/>
</dbReference>
<reference evidence="12 13" key="1">
    <citation type="submission" date="2013-08" db="EMBL/GenBank/DDBJ databases">
        <title>The genome sequence of Knoellia aerolata.</title>
        <authorList>
            <person name="Zhu W."/>
            <person name="Wang G."/>
        </authorList>
    </citation>
    <scope>NUCLEOTIDE SEQUENCE [LARGE SCALE GENOMIC DNA]</scope>
    <source>
        <strain evidence="12 13">DSM 18566</strain>
    </source>
</reference>
<feature type="domain" description="Peptidase M4" evidence="10">
    <location>
        <begin position="94"/>
        <end position="195"/>
    </location>
</feature>
<proteinExistence type="inferred from homology"/>
<dbReference type="Gene3D" id="3.10.170.10">
    <property type="match status" value="1"/>
</dbReference>
<feature type="active site" description="Proton donor" evidence="7">
    <location>
        <position position="289"/>
    </location>
</feature>
<evidence type="ECO:0000256" key="5">
    <source>
        <dbReference type="ARBA" id="ARBA00022833"/>
    </source>
</evidence>
<dbReference type="InterPro" id="IPR049457">
    <property type="entry name" value="Emfourin"/>
</dbReference>
<dbReference type="GO" id="GO:0006508">
    <property type="term" value="P:proteolysis"/>
    <property type="evidence" value="ECO:0007669"/>
    <property type="project" value="UniProtKB-KW"/>
</dbReference>
<dbReference type="GO" id="GO:0005576">
    <property type="term" value="C:extracellular region"/>
    <property type="evidence" value="ECO:0007669"/>
    <property type="project" value="UniProtKB-SubCell"/>
</dbReference>
<sequence length="489" mass="51593">MTTHEPQHPTRAVLAAPTAPAWCGIVPPYLLEALATSGDPHLEQHARETLRIDALRHEQRARERALRPEPRVSRRANRATSVAPNRVVHDAAGGTSLPGTVVRSEGDPASDDAAVNEAYDGLGATWDLWHAAYGRNSLDGKGLGLLATVHYGTDYDNAFWDGTQMVFGDGDGEVLLGFTRSLDVIGHELAHGVTQYTSGLVYQDQAGALNEHVSDVFGILVKQRALGLSAEQSDWLIGAELLGPTVQGVALRSMKEPGTAYDDPRLGRDPQPGHMRDFVVTDDDNGGVHINSGIPNKAFHLVATSLGGNAWERPGAIWYAAITGDIKADCDFEAFAALTEEAAVVAHGEDSAEVEAVRSAWRSVGVTGGSVASAPTAVLATDDADVDAGAGAGVPGGTVEVQVRRTGGFAGLVRERTISLDELPDADASAWRSLLAGPTPTLQSFAGGPAQPDRFCYGVSCDSPPLDVTIPEPSLPGEVRKLFDRTLEA</sequence>
<dbReference type="OrthoDB" id="291295at2"/>
<evidence type="ECO:0000256" key="7">
    <source>
        <dbReference type="PIRSR" id="PIRSR623612-1"/>
    </source>
</evidence>
<dbReference type="EMBL" id="AVPL01000032">
    <property type="protein sequence ID" value="KGN40749.1"/>
    <property type="molecule type" value="Genomic_DNA"/>
</dbReference>
<dbReference type="Proteomes" id="UP000030013">
    <property type="component" value="Unassembled WGS sequence"/>
</dbReference>
<comment type="subcellular location">
    <subcellularLocation>
        <location evidence="8">Secreted</location>
    </subcellularLocation>
</comment>
<dbReference type="Pfam" id="PF20242">
    <property type="entry name" value="Emfourin"/>
    <property type="match status" value="1"/>
</dbReference>
<dbReference type="SUPFAM" id="SSF55486">
    <property type="entry name" value="Metalloproteases ('zincins'), catalytic domain"/>
    <property type="match status" value="1"/>
</dbReference>
<organism evidence="12 13">
    <name type="scientific">Knoellia aerolata DSM 18566</name>
    <dbReference type="NCBI Taxonomy" id="1385519"/>
    <lineage>
        <taxon>Bacteria</taxon>
        <taxon>Bacillati</taxon>
        <taxon>Actinomycetota</taxon>
        <taxon>Actinomycetes</taxon>
        <taxon>Micrococcales</taxon>
        <taxon>Intrasporangiaceae</taxon>
        <taxon>Knoellia</taxon>
    </lineage>
</organism>
<evidence type="ECO:0000313" key="13">
    <source>
        <dbReference type="Proteomes" id="UP000030013"/>
    </source>
</evidence>
<comment type="cofactor">
    <cofactor evidence="8">
        <name>Zn(2+)</name>
        <dbReference type="ChEBI" id="CHEBI:29105"/>
    </cofactor>
</comment>
<dbReference type="PANTHER" id="PTHR43579">
    <property type="match status" value="1"/>
</dbReference>
<dbReference type="Gene3D" id="1.10.390.10">
    <property type="entry name" value="Neutral Protease Domain 2"/>
    <property type="match status" value="1"/>
</dbReference>
<dbReference type="PRINTS" id="PR00730">
    <property type="entry name" value="THERMOLYSIN"/>
</dbReference>
<dbReference type="InterPro" id="IPR027268">
    <property type="entry name" value="Peptidase_M4/M1_CTD_sf"/>
</dbReference>
<keyword evidence="3" id="KW-0479">Metal-binding</keyword>
<feature type="domain" description="Peptidase M4 C-terminal" evidence="11">
    <location>
        <begin position="198"/>
        <end position="366"/>
    </location>
</feature>
<gene>
    <name evidence="12" type="ORF">N801_12405</name>
</gene>
<accession>A0A0A0JVM6</accession>
<comment type="caution">
    <text evidence="12">The sequence shown here is derived from an EMBL/GenBank/DDBJ whole genome shotgun (WGS) entry which is preliminary data.</text>
</comment>
<evidence type="ECO:0000256" key="3">
    <source>
        <dbReference type="ARBA" id="ARBA00022723"/>
    </source>
</evidence>
<evidence type="ECO:0000256" key="1">
    <source>
        <dbReference type="ARBA" id="ARBA00009388"/>
    </source>
</evidence>
<evidence type="ECO:0000259" key="10">
    <source>
        <dbReference type="Pfam" id="PF01447"/>
    </source>
</evidence>
<keyword evidence="4 8" id="KW-0378">Hydrolase</keyword>
<evidence type="ECO:0000313" key="12">
    <source>
        <dbReference type="EMBL" id="KGN40749.1"/>
    </source>
</evidence>
<dbReference type="Pfam" id="PF01447">
    <property type="entry name" value="Peptidase_M4"/>
    <property type="match status" value="1"/>
</dbReference>
<dbReference type="PANTHER" id="PTHR43579:SF1">
    <property type="entry name" value="NEUTRAL METALLOPROTEINASE"/>
    <property type="match status" value="1"/>
</dbReference>
<dbReference type="InterPro" id="IPR023612">
    <property type="entry name" value="Peptidase_M4"/>
</dbReference>
<dbReference type="EC" id="3.4.24.-" evidence="8"/>
<dbReference type="STRING" id="1385519.N801_12405"/>
<dbReference type="RefSeq" id="WP_052112929.1">
    <property type="nucleotide sequence ID" value="NZ_AVPL01000032.1"/>
</dbReference>
<keyword evidence="8" id="KW-0964">Secreted</keyword>